<dbReference type="STRING" id="223786.SAMN05216234_12412"/>
<name>A0A1I5R2T6_9BACT</name>
<feature type="coiled-coil region" evidence="1">
    <location>
        <begin position="351"/>
        <end position="389"/>
    </location>
</feature>
<organism evidence="2 3">
    <name type="scientific">Hydrogenimonas thermophila</name>
    <dbReference type="NCBI Taxonomy" id="223786"/>
    <lineage>
        <taxon>Bacteria</taxon>
        <taxon>Pseudomonadati</taxon>
        <taxon>Campylobacterota</taxon>
        <taxon>Epsilonproteobacteria</taxon>
        <taxon>Campylobacterales</taxon>
        <taxon>Hydrogenimonadaceae</taxon>
        <taxon>Hydrogenimonas</taxon>
    </lineage>
</organism>
<sequence>MQLEKVIYLQDGKLLFFDGHEFTTALPKHAKKFPVGATIPSKILHTYLFKTSNETSKDQLDIEVEIKVYENGGLDPNVEYVIDYLSHNIENSDSVLVEVLAVPNNLLDDCFKEYTKKINTIDYIVPTFLTYKSLYTRGISDDKTDLFIYFSEDESLASIFKNGEYIAYKQIDSLNEIAQKSNLHLEELKKILLEKGFEESRYESDEEEAIYNLLVEIFTPNIQKIIHVVNNKRSIFGLDGIDRIWLDFNGKLIPGLDHFYSFMAYEEIEYKAIEIEDIDGDNIHAYISASYFLDLANSLYDGLNFTIYERKPPIYKLELFKLTLFAIVGILINGAIDSYFIYQINITKNGSDAIRHKLKSQKKSIESLQKKLKADKQRSEELKKILNRKVHEIKVYKDTLIALDDLTHGNLIREEFINDILVVLQKFNLSTSKIIQKGNYEVEISLIAEYNQRERIAKFIEALSKKGYQDVSTGKISLNNGVYESTVRIIR</sequence>
<accession>A0A1I5R2T6</accession>
<reference evidence="2 3" key="1">
    <citation type="submission" date="2016-10" db="EMBL/GenBank/DDBJ databases">
        <authorList>
            <person name="de Groot N.N."/>
        </authorList>
    </citation>
    <scope>NUCLEOTIDE SEQUENCE [LARGE SCALE GENOMIC DNA]</scope>
    <source>
        <strain evidence="2 3">EP1-55-1</strain>
    </source>
</reference>
<proteinExistence type="predicted"/>
<dbReference type="AlphaFoldDB" id="A0A1I5R2T6"/>
<evidence type="ECO:0000256" key="1">
    <source>
        <dbReference type="SAM" id="Coils"/>
    </source>
</evidence>
<gene>
    <name evidence="2" type="ORF">SAMN05216234_12412</name>
</gene>
<evidence type="ECO:0000313" key="3">
    <source>
        <dbReference type="Proteomes" id="UP000199227"/>
    </source>
</evidence>
<keyword evidence="1" id="KW-0175">Coiled coil</keyword>
<keyword evidence="3" id="KW-1185">Reference proteome</keyword>
<dbReference type="Proteomes" id="UP000199227">
    <property type="component" value="Unassembled WGS sequence"/>
</dbReference>
<dbReference type="RefSeq" id="WP_092912786.1">
    <property type="nucleotide sequence ID" value="NZ_FOXB01000024.1"/>
</dbReference>
<dbReference type="OrthoDB" id="5332890at2"/>
<dbReference type="EMBL" id="FOXB01000024">
    <property type="protein sequence ID" value="SFP52657.1"/>
    <property type="molecule type" value="Genomic_DNA"/>
</dbReference>
<protein>
    <submittedName>
        <fullName evidence="2">Uncharacterized protein</fullName>
    </submittedName>
</protein>
<evidence type="ECO:0000313" key="2">
    <source>
        <dbReference type="EMBL" id="SFP52657.1"/>
    </source>
</evidence>